<evidence type="ECO:0000313" key="7">
    <source>
        <dbReference type="Proteomes" id="UP000029917"/>
    </source>
</evidence>
<evidence type="ECO:0000256" key="1">
    <source>
        <dbReference type="ARBA" id="ARBA00004418"/>
    </source>
</evidence>
<keyword evidence="3 4" id="KW-0574">Periplasm</keyword>
<dbReference type="InterPro" id="IPR013974">
    <property type="entry name" value="SAF"/>
</dbReference>
<dbReference type="OrthoDB" id="7619725at2"/>
<accession>A0A099FBY5</accession>
<name>A0A099FBY5_9RHOB</name>
<keyword evidence="7" id="KW-1185">Reference proteome</keyword>
<comment type="function">
    <text evidence="4">Involved in the assembly process of the P-ring formation. It may associate with FlgF on the rod constituting a structure essential for the P-ring assembly or may act as a modulator protein for the P-ring assembly.</text>
</comment>
<gene>
    <name evidence="6" type="ORF">IC63_08040</name>
</gene>
<feature type="domain" description="SAF" evidence="5">
    <location>
        <begin position="18"/>
        <end position="73"/>
    </location>
</feature>
<comment type="subcellular location">
    <subcellularLocation>
        <location evidence="1 4">Periplasm</location>
    </subcellularLocation>
</comment>
<reference evidence="6 7" key="2">
    <citation type="submission" date="2014-10" db="EMBL/GenBank/DDBJ databases">
        <title>Paracoccus sanguinis sp. nov., isolated from clinical specimens of New York State patients.</title>
        <authorList>
            <person name="Mingle L.A."/>
            <person name="Cole J.A."/>
            <person name="Lapierre P."/>
            <person name="Musser K.A."/>
        </authorList>
    </citation>
    <scope>NUCLEOTIDE SEQUENCE [LARGE SCALE GENOMIC DNA]</scope>
    <source>
        <strain evidence="6 7">HAMBI 3106</strain>
    </source>
</reference>
<feature type="chain" id="PRO_5005108370" description="Flagella basal body P-ring formation protein FlgA" evidence="4">
    <location>
        <begin position="17"/>
        <end position="137"/>
    </location>
</feature>
<dbReference type="GO" id="GO:0044780">
    <property type="term" value="P:bacterial-type flagellum assembly"/>
    <property type="evidence" value="ECO:0007669"/>
    <property type="project" value="InterPro"/>
</dbReference>
<evidence type="ECO:0000313" key="6">
    <source>
        <dbReference type="EMBL" id="KGJ07567.1"/>
    </source>
</evidence>
<evidence type="ECO:0000256" key="2">
    <source>
        <dbReference type="ARBA" id="ARBA00022729"/>
    </source>
</evidence>
<comment type="similarity">
    <text evidence="4">Belongs to the FlgA family.</text>
</comment>
<keyword evidence="2 4" id="KW-0732">Signal</keyword>
<dbReference type="Gene3D" id="2.30.30.760">
    <property type="match status" value="1"/>
</dbReference>
<dbReference type="InterPro" id="IPR017585">
    <property type="entry name" value="SAF_FlgA"/>
</dbReference>
<dbReference type="SUPFAM" id="SSF51269">
    <property type="entry name" value="AFP III-like domain"/>
    <property type="match status" value="1"/>
</dbReference>
<dbReference type="SMART" id="SM00858">
    <property type="entry name" value="SAF"/>
    <property type="match status" value="1"/>
</dbReference>
<evidence type="ECO:0000259" key="5">
    <source>
        <dbReference type="SMART" id="SM00858"/>
    </source>
</evidence>
<dbReference type="PANTHER" id="PTHR36307">
    <property type="entry name" value="FLAGELLA BASAL BODY P-RING FORMATION PROTEIN FLGA"/>
    <property type="match status" value="1"/>
</dbReference>
<proteinExistence type="inferred from homology"/>
<dbReference type="InterPro" id="IPR036732">
    <property type="entry name" value="AFP_Neu5c_C_sf"/>
</dbReference>
<evidence type="ECO:0000256" key="3">
    <source>
        <dbReference type="ARBA" id="ARBA00022764"/>
    </source>
</evidence>
<dbReference type="NCBIfam" id="TIGR03170">
    <property type="entry name" value="flgA_cterm"/>
    <property type="match status" value="1"/>
</dbReference>
<dbReference type="CDD" id="cd11614">
    <property type="entry name" value="SAF_CpaB_FlgA_like"/>
    <property type="match status" value="1"/>
</dbReference>
<protein>
    <recommendedName>
        <fullName evidence="4">Flagella basal body P-ring formation protein FlgA</fullName>
    </recommendedName>
</protein>
<organism evidence="6 7">
    <name type="scientific">Paracoccus sphaerophysae</name>
    <dbReference type="NCBI Taxonomy" id="690417"/>
    <lineage>
        <taxon>Bacteria</taxon>
        <taxon>Pseudomonadati</taxon>
        <taxon>Pseudomonadota</taxon>
        <taxon>Alphaproteobacteria</taxon>
        <taxon>Rhodobacterales</taxon>
        <taxon>Paracoccaceae</taxon>
        <taxon>Paracoccus</taxon>
    </lineage>
</organism>
<dbReference type="STRING" id="690417.IC63_08040"/>
<dbReference type="GO" id="GO:0042597">
    <property type="term" value="C:periplasmic space"/>
    <property type="evidence" value="ECO:0007669"/>
    <property type="project" value="UniProtKB-SubCell"/>
</dbReference>
<dbReference type="InterPro" id="IPR039246">
    <property type="entry name" value="Flagellar_FlgA"/>
</dbReference>
<dbReference type="AlphaFoldDB" id="A0A099FBY5"/>
<dbReference type="RefSeq" id="WP_036718731.1">
    <property type="nucleotide sequence ID" value="NZ_JRKS01000019.1"/>
</dbReference>
<dbReference type="EMBL" id="JRKS01000019">
    <property type="protein sequence ID" value="KGJ07567.1"/>
    <property type="molecule type" value="Genomic_DNA"/>
</dbReference>
<feature type="signal peptide" evidence="4">
    <location>
        <begin position="1"/>
        <end position="16"/>
    </location>
</feature>
<dbReference type="Proteomes" id="UP000029917">
    <property type="component" value="Unassembled WGS sequence"/>
</dbReference>
<comment type="caution">
    <text evidence="6">The sequence shown here is derived from an EMBL/GenBank/DDBJ whole genome shotgun (WGS) entry which is preliminary data.</text>
</comment>
<sequence length="137" mass="14163">MAWLILILALFPLSLAADEITAARTLPAGTVLAEADLVVAPTARVGLSPADAVGKQLRIAVYQGRAIGAGHLTTPTLVSRNQLITLAYDSAALRIETEGRALGAGGEGDVIRVMNMSSRATLMARINADGSATVAQR</sequence>
<reference evidence="6 7" key="1">
    <citation type="submission" date="2014-09" db="EMBL/GenBank/DDBJ databases">
        <authorList>
            <person name="McGinnis J.M."/>
            <person name="Wolfgang W.J."/>
        </authorList>
    </citation>
    <scope>NUCLEOTIDE SEQUENCE [LARGE SCALE GENOMIC DNA]</scope>
    <source>
        <strain evidence="6 7">HAMBI 3106</strain>
    </source>
</reference>
<evidence type="ECO:0000256" key="4">
    <source>
        <dbReference type="RuleBase" id="RU362063"/>
    </source>
</evidence>
<dbReference type="PANTHER" id="PTHR36307:SF1">
    <property type="entry name" value="FLAGELLA BASAL BODY P-RING FORMATION PROTEIN FLGA"/>
    <property type="match status" value="1"/>
</dbReference>
<keyword evidence="4" id="KW-1005">Bacterial flagellum biogenesis</keyword>
<dbReference type="Pfam" id="PF13144">
    <property type="entry name" value="ChapFlgA"/>
    <property type="match status" value="1"/>
</dbReference>